<feature type="domain" description="MurNAc-LAA" evidence="4">
    <location>
        <begin position="125"/>
        <end position="280"/>
    </location>
</feature>
<dbReference type="EMBL" id="CP011452">
    <property type="protein sequence ID" value="AKH41700.1"/>
    <property type="molecule type" value="Genomic_DNA"/>
</dbReference>
<dbReference type="Gene3D" id="3.40.630.40">
    <property type="entry name" value="Zn-dependent exopeptidases"/>
    <property type="match status" value="1"/>
</dbReference>
<dbReference type="GO" id="GO:0009253">
    <property type="term" value="P:peptidoglycan catabolic process"/>
    <property type="evidence" value="ECO:0007669"/>
    <property type="project" value="InterPro"/>
</dbReference>
<dbReference type="EC" id="3.5.1.28" evidence="2"/>
<evidence type="ECO:0000313" key="5">
    <source>
        <dbReference type="EMBL" id="AKH41700.1"/>
    </source>
</evidence>
<dbReference type="KEGG" id="aay:WYH_00644"/>
<keyword evidence="6" id="KW-1185">Reference proteome</keyword>
<dbReference type="PANTHER" id="PTHR30404">
    <property type="entry name" value="N-ACETYLMURAMOYL-L-ALANINE AMIDASE"/>
    <property type="match status" value="1"/>
</dbReference>
<keyword evidence="3 5" id="KW-0378">Hydrolase</keyword>
<dbReference type="RefSeq" id="WP_046902685.1">
    <property type="nucleotide sequence ID" value="NZ_CP011452.2"/>
</dbReference>
<evidence type="ECO:0000256" key="2">
    <source>
        <dbReference type="ARBA" id="ARBA00011901"/>
    </source>
</evidence>
<dbReference type="InterPro" id="IPR050695">
    <property type="entry name" value="N-acetylmuramoyl_amidase_3"/>
</dbReference>
<dbReference type="Proteomes" id="UP000034392">
    <property type="component" value="Chromosome"/>
</dbReference>
<dbReference type="STRING" id="1267766.WYH_00644"/>
<dbReference type="Pfam" id="PF01520">
    <property type="entry name" value="Amidase_3"/>
    <property type="match status" value="1"/>
</dbReference>
<sequence>MPLRFHITLAVLLPIILVMGMVTAGLKLPLPHLGRAYVVRIELPEAGAPVDLPTIQGPQDSSRPLVVIDAGHGGHDPGASGADFKEKSIVLGLARALRNQLLDEGGIRVAMTRDEDRFLVLDERAEIARKLGADLFLSIHADSAGELSGVSGASVYTLSGKASSQAAERYAARENSADLLNGQLLTDRSDDVSAILVELSQRRTQEKSAEFASLILREGEGQLVFHPQPKRSASLVVLRAPDVPSVLYESGFVTNPEDAQRLASPEGQACFADVMARAIRIYFARQNGV</sequence>
<dbReference type="InterPro" id="IPR002508">
    <property type="entry name" value="MurNAc-LAA_cat"/>
</dbReference>
<dbReference type="SMART" id="SM00646">
    <property type="entry name" value="Ami_3"/>
    <property type="match status" value="1"/>
</dbReference>
<name>A0A0F7KSG1_9SPHN</name>
<dbReference type="CDD" id="cd02696">
    <property type="entry name" value="MurNAc-LAA"/>
    <property type="match status" value="1"/>
</dbReference>
<organism evidence="5 6">
    <name type="scientific">Croceibacterium atlanticum</name>
    <dbReference type="NCBI Taxonomy" id="1267766"/>
    <lineage>
        <taxon>Bacteria</taxon>
        <taxon>Pseudomonadati</taxon>
        <taxon>Pseudomonadota</taxon>
        <taxon>Alphaproteobacteria</taxon>
        <taxon>Sphingomonadales</taxon>
        <taxon>Erythrobacteraceae</taxon>
        <taxon>Croceibacterium</taxon>
    </lineage>
</organism>
<dbReference type="OrthoDB" id="9806267at2"/>
<dbReference type="SUPFAM" id="SSF53187">
    <property type="entry name" value="Zn-dependent exopeptidases"/>
    <property type="match status" value="1"/>
</dbReference>
<dbReference type="AlphaFoldDB" id="A0A0F7KSG1"/>
<gene>
    <name evidence="5" type="primary">amiA</name>
    <name evidence="5" type="ORF">WYH_00644</name>
</gene>
<reference evidence="5" key="1">
    <citation type="submission" date="2015-05" db="EMBL/GenBank/DDBJ databases">
        <title>The complete genome of Altererythrobacter atlanticus strain 26DY36.</title>
        <authorList>
            <person name="Wu Y.-H."/>
            <person name="Cheng H."/>
            <person name="Wu X.-W."/>
        </authorList>
    </citation>
    <scope>NUCLEOTIDE SEQUENCE [LARGE SCALE GENOMIC DNA]</scope>
    <source>
        <strain evidence="5">26DY36</strain>
    </source>
</reference>
<dbReference type="PANTHER" id="PTHR30404:SF0">
    <property type="entry name" value="N-ACETYLMURAMOYL-L-ALANINE AMIDASE AMIC"/>
    <property type="match status" value="1"/>
</dbReference>
<evidence type="ECO:0000259" key="4">
    <source>
        <dbReference type="SMART" id="SM00646"/>
    </source>
</evidence>
<dbReference type="GO" id="GO:0030288">
    <property type="term" value="C:outer membrane-bounded periplasmic space"/>
    <property type="evidence" value="ECO:0007669"/>
    <property type="project" value="TreeGrafter"/>
</dbReference>
<accession>A0A0F7KSG1</accession>
<protein>
    <recommendedName>
        <fullName evidence="2">N-acetylmuramoyl-L-alanine amidase</fullName>
        <ecNumber evidence="2">3.5.1.28</ecNumber>
    </recommendedName>
</protein>
<dbReference type="PATRIC" id="fig|1267766.3.peg.650"/>
<evidence type="ECO:0000313" key="6">
    <source>
        <dbReference type="Proteomes" id="UP000034392"/>
    </source>
</evidence>
<evidence type="ECO:0000256" key="1">
    <source>
        <dbReference type="ARBA" id="ARBA00001561"/>
    </source>
</evidence>
<proteinExistence type="predicted"/>
<comment type="catalytic activity">
    <reaction evidence="1">
        <text>Hydrolyzes the link between N-acetylmuramoyl residues and L-amino acid residues in certain cell-wall glycopeptides.</text>
        <dbReference type="EC" id="3.5.1.28"/>
    </reaction>
</comment>
<dbReference type="GO" id="GO:0008745">
    <property type="term" value="F:N-acetylmuramoyl-L-alanine amidase activity"/>
    <property type="evidence" value="ECO:0007669"/>
    <property type="project" value="UniProtKB-EC"/>
</dbReference>
<evidence type="ECO:0000256" key="3">
    <source>
        <dbReference type="ARBA" id="ARBA00022801"/>
    </source>
</evidence>